<name>A0A3M6THK1_POCDA</name>
<gene>
    <name evidence="2" type="ORF">pdam_00006504</name>
</gene>
<accession>A0A3M6THK1</accession>
<keyword evidence="1" id="KW-0812">Transmembrane</keyword>
<evidence type="ECO:0000256" key="1">
    <source>
        <dbReference type="SAM" id="Phobius"/>
    </source>
</evidence>
<sequence length="112" mass="13328">MANLTYVNINLRRKLCYFCGFFFCLHRSREGIRYQTEKITSNFSQFFLILFREGEKYLIHPLSLSLTRMPYLRNVTIDQSTLSFAEMRFVLPLILVLLGLLRVDSFGLFRML</sequence>
<organism evidence="2 3">
    <name type="scientific">Pocillopora damicornis</name>
    <name type="common">Cauliflower coral</name>
    <name type="synonym">Millepora damicornis</name>
    <dbReference type="NCBI Taxonomy" id="46731"/>
    <lineage>
        <taxon>Eukaryota</taxon>
        <taxon>Metazoa</taxon>
        <taxon>Cnidaria</taxon>
        <taxon>Anthozoa</taxon>
        <taxon>Hexacorallia</taxon>
        <taxon>Scleractinia</taxon>
        <taxon>Astrocoeniina</taxon>
        <taxon>Pocilloporidae</taxon>
        <taxon>Pocillopora</taxon>
    </lineage>
</organism>
<dbReference type="Proteomes" id="UP000275408">
    <property type="component" value="Unassembled WGS sequence"/>
</dbReference>
<protein>
    <submittedName>
        <fullName evidence="2">Uncharacterized protein</fullName>
    </submittedName>
</protein>
<keyword evidence="3" id="KW-1185">Reference proteome</keyword>
<dbReference type="AlphaFoldDB" id="A0A3M6THK1"/>
<keyword evidence="1" id="KW-1133">Transmembrane helix</keyword>
<evidence type="ECO:0000313" key="2">
    <source>
        <dbReference type="EMBL" id="RMX40846.1"/>
    </source>
</evidence>
<reference evidence="2 3" key="1">
    <citation type="journal article" date="2018" name="Sci. Rep.">
        <title>Comparative analysis of the Pocillopora damicornis genome highlights role of immune system in coral evolution.</title>
        <authorList>
            <person name="Cunning R."/>
            <person name="Bay R.A."/>
            <person name="Gillette P."/>
            <person name="Baker A.C."/>
            <person name="Traylor-Knowles N."/>
        </authorList>
    </citation>
    <scope>NUCLEOTIDE SEQUENCE [LARGE SCALE GENOMIC DNA]</scope>
    <source>
        <strain evidence="2">RSMAS</strain>
        <tissue evidence="2">Whole animal</tissue>
    </source>
</reference>
<feature type="transmembrane region" description="Helical" evidence="1">
    <location>
        <begin position="89"/>
        <end position="109"/>
    </location>
</feature>
<dbReference type="EMBL" id="RCHS01003571">
    <property type="protein sequence ID" value="RMX40846.1"/>
    <property type="molecule type" value="Genomic_DNA"/>
</dbReference>
<comment type="caution">
    <text evidence="2">The sequence shown here is derived from an EMBL/GenBank/DDBJ whole genome shotgun (WGS) entry which is preliminary data.</text>
</comment>
<keyword evidence="1" id="KW-0472">Membrane</keyword>
<evidence type="ECO:0000313" key="3">
    <source>
        <dbReference type="Proteomes" id="UP000275408"/>
    </source>
</evidence>
<proteinExistence type="predicted"/>